<dbReference type="EMBL" id="ACPB03020390">
    <property type="status" value="NOT_ANNOTATED_CDS"/>
    <property type="molecule type" value="Genomic_DNA"/>
</dbReference>
<name>T1HQH6_RHOPR</name>
<keyword evidence="2" id="KW-1185">Reference proteome</keyword>
<proteinExistence type="predicted"/>
<dbReference type="InParanoid" id="T1HQH6"/>
<dbReference type="Proteomes" id="UP000015103">
    <property type="component" value="Unassembled WGS sequence"/>
</dbReference>
<organism evidence="1 2">
    <name type="scientific">Rhodnius prolixus</name>
    <name type="common">Triatomid bug</name>
    <dbReference type="NCBI Taxonomy" id="13249"/>
    <lineage>
        <taxon>Eukaryota</taxon>
        <taxon>Metazoa</taxon>
        <taxon>Ecdysozoa</taxon>
        <taxon>Arthropoda</taxon>
        <taxon>Hexapoda</taxon>
        <taxon>Insecta</taxon>
        <taxon>Pterygota</taxon>
        <taxon>Neoptera</taxon>
        <taxon>Paraneoptera</taxon>
        <taxon>Hemiptera</taxon>
        <taxon>Heteroptera</taxon>
        <taxon>Panheteroptera</taxon>
        <taxon>Cimicomorpha</taxon>
        <taxon>Reduviidae</taxon>
        <taxon>Triatominae</taxon>
        <taxon>Rhodnius</taxon>
    </lineage>
</organism>
<evidence type="ECO:0000313" key="1">
    <source>
        <dbReference type="EnsemblMetazoa" id="RPRC006300-PA"/>
    </source>
</evidence>
<reference evidence="1" key="1">
    <citation type="submission" date="2015-05" db="UniProtKB">
        <authorList>
            <consortium name="EnsemblMetazoa"/>
        </authorList>
    </citation>
    <scope>IDENTIFICATION</scope>
</reference>
<dbReference type="EnsemblMetazoa" id="RPRC006300-RA">
    <property type="protein sequence ID" value="RPRC006300-PA"/>
    <property type="gene ID" value="RPRC006300"/>
</dbReference>
<dbReference type="VEuPathDB" id="VectorBase:RPRC006300"/>
<dbReference type="AlphaFoldDB" id="T1HQH6"/>
<protein>
    <submittedName>
        <fullName evidence="1">Uncharacterized protein</fullName>
    </submittedName>
</protein>
<dbReference type="HOGENOM" id="CLU_3379676_0_0_1"/>
<sequence length="34" mass="3660">QTDFILKLILNLSIPTVPTGIQVYASLSVLCGQN</sequence>
<accession>T1HQH6</accession>
<evidence type="ECO:0000313" key="2">
    <source>
        <dbReference type="Proteomes" id="UP000015103"/>
    </source>
</evidence>